<dbReference type="PANTHER" id="PTHR43413:SF1">
    <property type="entry name" value="SIROHEME DECARBOXYLASE NIRL SUBUNIT"/>
    <property type="match status" value="1"/>
</dbReference>
<gene>
    <name evidence="8" type="ORF">MNBD_GAMMA14-2650</name>
</gene>
<dbReference type="Pfam" id="PF17805">
    <property type="entry name" value="AsnC_trans_reg2"/>
    <property type="match status" value="1"/>
</dbReference>
<dbReference type="Pfam" id="PF22451">
    <property type="entry name" value="NirdL-like_HTH"/>
    <property type="match status" value="1"/>
</dbReference>
<evidence type="ECO:0000313" key="8">
    <source>
        <dbReference type="EMBL" id="VAW77725.1"/>
    </source>
</evidence>
<accession>A0A3B0YA87</accession>
<comment type="similarity">
    <text evidence="3">Belongs to the Ahb/Nir family.</text>
</comment>
<dbReference type="Gene3D" id="3.30.70.3460">
    <property type="match status" value="1"/>
</dbReference>
<dbReference type="GO" id="GO:0016829">
    <property type="term" value="F:lyase activity"/>
    <property type="evidence" value="ECO:0007669"/>
    <property type="project" value="UniProtKB-KW"/>
</dbReference>
<dbReference type="InterPro" id="IPR050684">
    <property type="entry name" value="HTH-Siroheme_Decarb"/>
</dbReference>
<dbReference type="EMBL" id="UOFM01000231">
    <property type="protein sequence ID" value="VAW77725.1"/>
    <property type="molecule type" value="Genomic_DNA"/>
</dbReference>
<dbReference type="EC" id="4.1.1.111" evidence="4"/>
<dbReference type="InterPro" id="IPR040523">
    <property type="entry name" value="AsnC_trans_reg2"/>
</dbReference>
<evidence type="ECO:0000259" key="6">
    <source>
        <dbReference type="Pfam" id="PF17805"/>
    </source>
</evidence>
<dbReference type="PANTHER" id="PTHR43413">
    <property type="entry name" value="TRANSCRIPTIONAL REGULATOR, ASNC FAMILY"/>
    <property type="match status" value="1"/>
</dbReference>
<comment type="pathway">
    <text evidence="2">Porphyrin-containing compound metabolism.</text>
</comment>
<organism evidence="8">
    <name type="scientific">hydrothermal vent metagenome</name>
    <dbReference type="NCBI Taxonomy" id="652676"/>
    <lineage>
        <taxon>unclassified sequences</taxon>
        <taxon>metagenomes</taxon>
        <taxon>ecological metagenomes</taxon>
    </lineage>
</organism>
<proteinExistence type="inferred from homology"/>
<feature type="domain" description="Siroheme decarboxylase AsnC-like ligand binding" evidence="6">
    <location>
        <begin position="67"/>
        <end position="135"/>
    </location>
</feature>
<keyword evidence="1" id="KW-0456">Lyase</keyword>
<dbReference type="AlphaFoldDB" id="A0A3B0YA87"/>
<name>A0A3B0YA87_9ZZZZ</name>
<evidence type="ECO:0000256" key="2">
    <source>
        <dbReference type="ARBA" id="ARBA00023444"/>
    </source>
</evidence>
<evidence type="ECO:0000256" key="1">
    <source>
        <dbReference type="ARBA" id="ARBA00023239"/>
    </source>
</evidence>
<sequence length="147" mass="17050">MDDIDRRIINHLQGEFPVSERPYRDAGRKLGCSESELITRIRCMLDDGLLTRFGPLFHAEKMGGALSLCALKVPDERFDKVTDIVNSFPEVAHNYQREHEMNMWFVLATETPEQLEETLHRIEAYTGLEVYNFPKQAEYYVGLNLQV</sequence>
<evidence type="ECO:0000256" key="4">
    <source>
        <dbReference type="ARBA" id="ARBA00023471"/>
    </source>
</evidence>
<reference evidence="8" key="1">
    <citation type="submission" date="2018-06" db="EMBL/GenBank/DDBJ databases">
        <authorList>
            <person name="Zhirakovskaya E."/>
        </authorList>
    </citation>
    <scope>NUCLEOTIDE SEQUENCE</scope>
</reference>
<evidence type="ECO:0000256" key="3">
    <source>
        <dbReference type="ARBA" id="ARBA00023457"/>
    </source>
</evidence>
<protein>
    <recommendedName>
        <fullName evidence="4">siroheme decarboxylase</fullName>
        <ecNumber evidence="4">4.1.1.111</ecNumber>
    </recommendedName>
</protein>
<dbReference type="InterPro" id="IPR053953">
    <property type="entry name" value="NirdL-like_HTH"/>
</dbReference>
<evidence type="ECO:0000259" key="7">
    <source>
        <dbReference type="Pfam" id="PF22451"/>
    </source>
</evidence>
<feature type="domain" description="Siroheme decarboxylase NirL-like HTH" evidence="7">
    <location>
        <begin position="5"/>
        <end position="49"/>
    </location>
</feature>
<dbReference type="InterPro" id="IPR036388">
    <property type="entry name" value="WH-like_DNA-bd_sf"/>
</dbReference>
<comment type="catalytic activity">
    <reaction evidence="5">
        <text>siroheme + 2 H(+) = 12,18-didecarboxysiroheme + 2 CO2</text>
        <dbReference type="Rhea" id="RHEA:19093"/>
        <dbReference type="ChEBI" id="CHEBI:15378"/>
        <dbReference type="ChEBI" id="CHEBI:16526"/>
        <dbReference type="ChEBI" id="CHEBI:60052"/>
        <dbReference type="ChEBI" id="CHEBI:140497"/>
        <dbReference type="EC" id="4.1.1.111"/>
    </reaction>
</comment>
<dbReference type="Gene3D" id="1.10.10.10">
    <property type="entry name" value="Winged helix-like DNA-binding domain superfamily/Winged helix DNA-binding domain"/>
    <property type="match status" value="1"/>
</dbReference>
<evidence type="ECO:0000256" key="5">
    <source>
        <dbReference type="ARBA" id="ARBA00048470"/>
    </source>
</evidence>